<dbReference type="SMART" id="SM00530">
    <property type="entry name" value="HTH_XRE"/>
    <property type="match status" value="1"/>
</dbReference>
<evidence type="ECO:0000313" key="3">
    <source>
        <dbReference type="Proteomes" id="UP000237511"/>
    </source>
</evidence>
<organism evidence="2 3">
    <name type="scientific">Sinorhizobium americanum</name>
    <dbReference type="NCBI Taxonomy" id="194963"/>
    <lineage>
        <taxon>Bacteria</taxon>
        <taxon>Pseudomonadati</taxon>
        <taxon>Pseudomonadota</taxon>
        <taxon>Alphaproteobacteria</taxon>
        <taxon>Hyphomicrobiales</taxon>
        <taxon>Rhizobiaceae</taxon>
        <taxon>Sinorhizobium/Ensifer group</taxon>
        <taxon>Sinorhizobium</taxon>
    </lineage>
</organism>
<dbReference type="InterPro" id="IPR001387">
    <property type="entry name" value="Cro/C1-type_HTH"/>
</dbReference>
<dbReference type="Pfam" id="PF01381">
    <property type="entry name" value="HTH_3"/>
    <property type="match status" value="1"/>
</dbReference>
<evidence type="ECO:0000313" key="2">
    <source>
        <dbReference type="EMBL" id="POH33471.1"/>
    </source>
</evidence>
<dbReference type="SUPFAM" id="SSF47413">
    <property type="entry name" value="lambda repressor-like DNA-binding domains"/>
    <property type="match status" value="1"/>
</dbReference>
<comment type="caution">
    <text evidence="2">The sequence shown here is derived from an EMBL/GenBank/DDBJ whole genome shotgun (WGS) entry which is preliminary data.</text>
</comment>
<protein>
    <submittedName>
        <fullName evidence="2">Transcriptional regulator</fullName>
    </submittedName>
</protein>
<dbReference type="AlphaFoldDB" id="A0A2S3YQD9"/>
<dbReference type="RefSeq" id="WP_097527881.1">
    <property type="nucleotide sequence ID" value="NZ_LODU01000019.1"/>
</dbReference>
<dbReference type="GO" id="GO:0003677">
    <property type="term" value="F:DNA binding"/>
    <property type="evidence" value="ECO:0007669"/>
    <property type="project" value="InterPro"/>
</dbReference>
<accession>A0A2S3YQD9</accession>
<dbReference type="InterPro" id="IPR010982">
    <property type="entry name" value="Lambda_DNA-bd_dom_sf"/>
</dbReference>
<dbReference type="PANTHER" id="PTHR43236:SF1">
    <property type="entry name" value="BLL7220 PROTEIN"/>
    <property type="match status" value="1"/>
</dbReference>
<gene>
    <name evidence="2" type="ORF">ATY31_10595</name>
</gene>
<dbReference type="Proteomes" id="UP000237511">
    <property type="component" value="Unassembled WGS sequence"/>
</dbReference>
<dbReference type="Gene3D" id="1.10.260.40">
    <property type="entry name" value="lambda repressor-like DNA-binding domains"/>
    <property type="match status" value="1"/>
</dbReference>
<dbReference type="InterPro" id="IPR052345">
    <property type="entry name" value="Rad_response_metalloprotease"/>
</dbReference>
<proteinExistence type="predicted"/>
<feature type="domain" description="HTH cro/C1-type" evidence="1">
    <location>
        <begin position="21"/>
        <end position="75"/>
    </location>
</feature>
<dbReference type="EMBL" id="LODU01000019">
    <property type="protein sequence ID" value="POH33471.1"/>
    <property type="molecule type" value="Genomic_DNA"/>
</dbReference>
<reference evidence="2 3" key="1">
    <citation type="journal article" date="2014" name="Syst. Appl. Microbiol.">
        <title>Microsymbionts of Phaseolus vulgaris in acid and alkaline soils of Mexico.</title>
        <authorList>
            <person name="Verastegui-Valdes M.M."/>
            <person name="Zhang Y.J."/>
            <person name="Rivera-Orduna F.N."/>
            <person name="Cheng H.P."/>
            <person name="Sui X.H."/>
            <person name="Wang E.T."/>
        </authorList>
    </citation>
    <scope>NUCLEOTIDE SEQUENCE [LARGE SCALE GENOMIC DNA]</scope>
    <source>
        <strain evidence="2 3">FG01</strain>
    </source>
</reference>
<name>A0A2S3YQD9_9HYPH</name>
<dbReference type="CDD" id="cd00093">
    <property type="entry name" value="HTH_XRE"/>
    <property type="match status" value="1"/>
</dbReference>
<sequence>MTEHATTGGEDAQRRRLGERLRKAREYIGYSQDEVAAFLRVPRTAVTNMESGTRKVEALELSKLAELYRKTVGYFMENDTAGDTLPPDVAHLARQAAKLSVKDREELGRFAEFLKSRSFDGKKK</sequence>
<dbReference type="PANTHER" id="PTHR43236">
    <property type="entry name" value="ANTITOXIN HIGA1"/>
    <property type="match status" value="1"/>
</dbReference>
<dbReference type="PROSITE" id="PS50943">
    <property type="entry name" value="HTH_CROC1"/>
    <property type="match status" value="1"/>
</dbReference>
<evidence type="ECO:0000259" key="1">
    <source>
        <dbReference type="PROSITE" id="PS50943"/>
    </source>
</evidence>